<comment type="caution">
    <text evidence="2">The sequence shown here is derived from an EMBL/GenBank/DDBJ whole genome shotgun (WGS) entry which is preliminary data.</text>
</comment>
<evidence type="ECO:0000313" key="3">
    <source>
        <dbReference type="Proteomes" id="UP001341840"/>
    </source>
</evidence>
<dbReference type="EMBL" id="JASCZI010039418">
    <property type="protein sequence ID" value="MED6129982.1"/>
    <property type="molecule type" value="Genomic_DNA"/>
</dbReference>
<evidence type="ECO:0000256" key="1">
    <source>
        <dbReference type="SAM" id="MobiDB-lite"/>
    </source>
</evidence>
<organism evidence="2 3">
    <name type="scientific">Stylosanthes scabra</name>
    <dbReference type="NCBI Taxonomy" id="79078"/>
    <lineage>
        <taxon>Eukaryota</taxon>
        <taxon>Viridiplantae</taxon>
        <taxon>Streptophyta</taxon>
        <taxon>Embryophyta</taxon>
        <taxon>Tracheophyta</taxon>
        <taxon>Spermatophyta</taxon>
        <taxon>Magnoliopsida</taxon>
        <taxon>eudicotyledons</taxon>
        <taxon>Gunneridae</taxon>
        <taxon>Pentapetalae</taxon>
        <taxon>rosids</taxon>
        <taxon>fabids</taxon>
        <taxon>Fabales</taxon>
        <taxon>Fabaceae</taxon>
        <taxon>Papilionoideae</taxon>
        <taxon>50 kb inversion clade</taxon>
        <taxon>dalbergioids sensu lato</taxon>
        <taxon>Dalbergieae</taxon>
        <taxon>Pterocarpus clade</taxon>
        <taxon>Stylosanthes</taxon>
    </lineage>
</organism>
<feature type="compositionally biased region" description="Polar residues" evidence="1">
    <location>
        <begin position="68"/>
        <end position="80"/>
    </location>
</feature>
<gene>
    <name evidence="2" type="ORF">PIB30_113459</name>
</gene>
<feature type="compositionally biased region" description="Basic and acidic residues" evidence="1">
    <location>
        <begin position="43"/>
        <end position="52"/>
    </location>
</feature>
<name>A0ABU6S0Q2_9FABA</name>
<feature type="non-terminal residue" evidence="2">
    <location>
        <position position="80"/>
    </location>
</feature>
<keyword evidence="3" id="KW-1185">Reference proteome</keyword>
<protein>
    <submittedName>
        <fullName evidence="2">Uncharacterized protein</fullName>
    </submittedName>
</protein>
<accession>A0ABU6S0Q2</accession>
<reference evidence="2 3" key="1">
    <citation type="journal article" date="2023" name="Plants (Basel)">
        <title>Bridging the Gap: Combining Genomics and Transcriptomics Approaches to Understand Stylosanthes scabra, an Orphan Legume from the Brazilian Caatinga.</title>
        <authorList>
            <person name="Ferreira-Neto J.R.C."/>
            <person name="da Silva M.D."/>
            <person name="Binneck E."/>
            <person name="de Melo N.F."/>
            <person name="da Silva R.H."/>
            <person name="de Melo A.L.T.M."/>
            <person name="Pandolfi V."/>
            <person name="Bustamante F.O."/>
            <person name="Brasileiro-Vidal A.C."/>
            <person name="Benko-Iseppon A.M."/>
        </authorList>
    </citation>
    <scope>NUCLEOTIDE SEQUENCE [LARGE SCALE GENOMIC DNA]</scope>
    <source>
        <tissue evidence="2">Leaves</tissue>
    </source>
</reference>
<proteinExistence type="predicted"/>
<sequence>MPRLEVVQGQRELGNTKKKGGKREAADRGVKKCIPMMIVTQSKGKEADDARKGVKTHAPPLEAKDSQRTLAATQISKGKQ</sequence>
<feature type="region of interest" description="Disordered" evidence="1">
    <location>
        <begin position="41"/>
        <end position="80"/>
    </location>
</feature>
<evidence type="ECO:0000313" key="2">
    <source>
        <dbReference type="EMBL" id="MED6129982.1"/>
    </source>
</evidence>
<dbReference type="Proteomes" id="UP001341840">
    <property type="component" value="Unassembled WGS sequence"/>
</dbReference>
<feature type="region of interest" description="Disordered" evidence="1">
    <location>
        <begin position="1"/>
        <end position="29"/>
    </location>
</feature>